<protein>
    <submittedName>
        <fullName evidence="3">Uncharacterized protein</fullName>
    </submittedName>
</protein>
<evidence type="ECO:0000313" key="3">
    <source>
        <dbReference type="EMBL" id="GIH69272.1"/>
    </source>
</evidence>
<keyword evidence="2" id="KW-1133">Transmembrane helix</keyword>
<dbReference type="EMBL" id="BOOG01000013">
    <property type="protein sequence ID" value="GIH69272.1"/>
    <property type="molecule type" value="Genomic_DNA"/>
</dbReference>
<reference evidence="3" key="1">
    <citation type="submission" date="2021-01" db="EMBL/GenBank/DDBJ databases">
        <title>Whole genome shotgun sequence of Sphaerimonospora thailandensis NBRC 107569.</title>
        <authorList>
            <person name="Komaki H."/>
            <person name="Tamura T."/>
        </authorList>
    </citation>
    <scope>NUCLEOTIDE SEQUENCE</scope>
    <source>
        <strain evidence="3">NBRC 107569</strain>
    </source>
</reference>
<feature type="transmembrane region" description="Helical" evidence="2">
    <location>
        <begin position="75"/>
        <end position="95"/>
    </location>
</feature>
<dbReference type="RefSeq" id="WP_204013519.1">
    <property type="nucleotide sequence ID" value="NZ_BOOG01000013.1"/>
</dbReference>
<dbReference type="Proteomes" id="UP000610966">
    <property type="component" value="Unassembled WGS sequence"/>
</dbReference>
<keyword evidence="4" id="KW-1185">Reference proteome</keyword>
<keyword evidence="2" id="KW-0472">Membrane</keyword>
<feature type="transmembrane region" description="Helical" evidence="2">
    <location>
        <begin position="107"/>
        <end position="125"/>
    </location>
</feature>
<dbReference type="Pfam" id="PF19608">
    <property type="entry name" value="DUF6113"/>
    <property type="match status" value="1"/>
</dbReference>
<feature type="transmembrane region" description="Helical" evidence="2">
    <location>
        <begin position="140"/>
        <end position="158"/>
    </location>
</feature>
<evidence type="ECO:0000313" key="4">
    <source>
        <dbReference type="Proteomes" id="UP000610966"/>
    </source>
</evidence>
<proteinExistence type="predicted"/>
<accession>A0A8J3VYB1</accession>
<keyword evidence="2" id="KW-0812">Transmembrane</keyword>
<evidence type="ECO:0000256" key="2">
    <source>
        <dbReference type="SAM" id="Phobius"/>
    </source>
</evidence>
<organism evidence="3 4">
    <name type="scientific">Sphaerimonospora thailandensis</name>
    <dbReference type="NCBI Taxonomy" id="795644"/>
    <lineage>
        <taxon>Bacteria</taxon>
        <taxon>Bacillati</taxon>
        <taxon>Actinomycetota</taxon>
        <taxon>Actinomycetes</taxon>
        <taxon>Streptosporangiales</taxon>
        <taxon>Streptosporangiaceae</taxon>
        <taxon>Sphaerimonospora</taxon>
    </lineage>
</organism>
<feature type="region of interest" description="Disordered" evidence="1">
    <location>
        <begin position="1"/>
        <end position="24"/>
    </location>
</feature>
<feature type="transmembrane region" description="Helical" evidence="2">
    <location>
        <begin position="46"/>
        <end position="69"/>
    </location>
</feature>
<dbReference type="AlphaFoldDB" id="A0A8J3VYB1"/>
<comment type="caution">
    <text evidence="3">The sequence shown here is derived from an EMBL/GenBank/DDBJ whole genome shotgun (WGS) entry which is preliminary data.</text>
</comment>
<gene>
    <name evidence="3" type="ORF">Mth01_15250</name>
</gene>
<sequence length="172" mass="17847">MRAHKREETSGTPGAESHRLDHDHVPGRGFDDDGVMGPLSSPLSGSLTAVVTGAAYGVLFLLGIALGVVGGFQHSWYMGEAPVAALAWLVILFAVPYGTGRLMDGKAGALVPAAGWLASSFLLAAKQRAGDLVIAGDVSGYWYLYGGVVAVAAAVIATRSSGSWLLRSYDRT</sequence>
<name>A0A8J3VYB1_9ACTN</name>
<evidence type="ECO:0000256" key="1">
    <source>
        <dbReference type="SAM" id="MobiDB-lite"/>
    </source>
</evidence>
<dbReference type="InterPro" id="IPR046095">
    <property type="entry name" value="DUF6113"/>
</dbReference>